<name>A0AAV9DUS3_ACOCL</name>
<keyword evidence="4 6" id="KW-1133">Transmembrane helix</keyword>
<keyword evidence="3 6" id="KW-0812">Transmembrane</keyword>
<comment type="caution">
    <text evidence="7">The sequence shown here is derived from an EMBL/GenBank/DDBJ whole genome shotgun (WGS) entry which is preliminary data.</text>
</comment>
<dbReference type="PANTHER" id="PTHR11654">
    <property type="entry name" value="OLIGOPEPTIDE TRANSPORTER-RELATED"/>
    <property type="match status" value="1"/>
</dbReference>
<evidence type="ECO:0000256" key="6">
    <source>
        <dbReference type="SAM" id="Phobius"/>
    </source>
</evidence>
<dbReference type="GO" id="GO:0016020">
    <property type="term" value="C:membrane"/>
    <property type="evidence" value="ECO:0007669"/>
    <property type="project" value="UniProtKB-SubCell"/>
</dbReference>
<keyword evidence="5 6" id="KW-0472">Membrane</keyword>
<dbReference type="GO" id="GO:0022857">
    <property type="term" value="F:transmembrane transporter activity"/>
    <property type="evidence" value="ECO:0007669"/>
    <property type="project" value="InterPro"/>
</dbReference>
<dbReference type="AlphaFoldDB" id="A0AAV9DUS3"/>
<dbReference type="Gene3D" id="1.20.1250.20">
    <property type="entry name" value="MFS general substrate transporter like domains"/>
    <property type="match status" value="1"/>
</dbReference>
<dbReference type="EMBL" id="JAUJYO010000011">
    <property type="protein sequence ID" value="KAK1304810.1"/>
    <property type="molecule type" value="Genomic_DNA"/>
</dbReference>
<organism evidence="7 8">
    <name type="scientific">Acorus calamus</name>
    <name type="common">Sweet flag</name>
    <dbReference type="NCBI Taxonomy" id="4465"/>
    <lineage>
        <taxon>Eukaryota</taxon>
        <taxon>Viridiplantae</taxon>
        <taxon>Streptophyta</taxon>
        <taxon>Embryophyta</taxon>
        <taxon>Tracheophyta</taxon>
        <taxon>Spermatophyta</taxon>
        <taxon>Magnoliopsida</taxon>
        <taxon>Liliopsida</taxon>
        <taxon>Acoraceae</taxon>
        <taxon>Acorus</taxon>
    </lineage>
</organism>
<protein>
    <submittedName>
        <fullName evidence="7">Nitrate excretion transporter 1</fullName>
    </submittedName>
</protein>
<evidence type="ECO:0000256" key="3">
    <source>
        <dbReference type="ARBA" id="ARBA00022692"/>
    </source>
</evidence>
<evidence type="ECO:0000256" key="1">
    <source>
        <dbReference type="ARBA" id="ARBA00004141"/>
    </source>
</evidence>
<feature type="transmembrane region" description="Helical" evidence="6">
    <location>
        <begin position="72"/>
        <end position="91"/>
    </location>
</feature>
<dbReference type="Pfam" id="PF00854">
    <property type="entry name" value="PTR2"/>
    <property type="match status" value="1"/>
</dbReference>
<evidence type="ECO:0000256" key="2">
    <source>
        <dbReference type="ARBA" id="ARBA00005982"/>
    </source>
</evidence>
<evidence type="ECO:0000313" key="7">
    <source>
        <dbReference type="EMBL" id="KAK1304810.1"/>
    </source>
</evidence>
<reference evidence="7" key="1">
    <citation type="journal article" date="2023" name="Nat. Commun.">
        <title>Diploid and tetraploid genomes of Acorus and the evolution of monocots.</title>
        <authorList>
            <person name="Ma L."/>
            <person name="Liu K.W."/>
            <person name="Li Z."/>
            <person name="Hsiao Y.Y."/>
            <person name="Qi Y."/>
            <person name="Fu T."/>
            <person name="Tang G.D."/>
            <person name="Zhang D."/>
            <person name="Sun W.H."/>
            <person name="Liu D.K."/>
            <person name="Li Y."/>
            <person name="Chen G.Z."/>
            <person name="Liu X.D."/>
            <person name="Liao X.Y."/>
            <person name="Jiang Y.T."/>
            <person name="Yu X."/>
            <person name="Hao Y."/>
            <person name="Huang J."/>
            <person name="Zhao X.W."/>
            <person name="Ke S."/>
            <person name="Chen Y.Y."/>
            <person name="Wu W.L."/>
            <person name="Hsu J.L."/>
            <person name="Lin Y.F."/>
            <person name="Huang M.D."/>
            <person name="Li C.Y."/>
            <person name="Huang L."/>
            <person name="Wang Z.W."/>
            <person name="Zhao X."/>
            <person name="Zhong W.Y."/>
            <person name="Peng D.H."/>
            <person name="Ahmad S."/>
            <person name="Lan S."/>
            <person name="Zhang J.S."/>
            <person name="Tsai W.C."/>
            <person name="Van de Peer Y."/>
            <person name="Liu Z.J."/>
        </authorList>
    </citation>
    <scope>NUCLEOTIDE SEQUENCE</scope>
    <source>
        <strain evidence="7">CP</strain>
    </source>
</reference>
<evidence type="ECO:0000256" key="5">
    <source>
        <dbReference type="ARBA" id="ARBA00023136"/>
    </source>
</evidence>
<keyword evidence="8" id="KW-1185">Reference proteome</keyword>
<reference evidence="7" key="2">
    <citation type="submission" date="2023-06" db="EMBL/GenBank/DDBJ databases">
        <authorList>
            <person name="Ma L."/>
            <person name="Liu K.-W."/>
            <person name="Li Z."/>
            <person name="Hsiao Y.-Y."/>
            <person name="Qi Y."/>
            <person name="Fu T."/>
            <person name="Tang G."/>
            <person name="Zhang D."/>
            <person name="Sun W.-H."/>
            <person name="Liu D.-K."/>
            <person name="Li Y."/>
            <person name="Chen G.-Z."/>
            <person name="Liu X.-D."/>
            <person name="Liao X.-Y."/>
            <person name="Jiang Y.-T."/>
            <person name="Yu X."/>
            <person name="Hao Y."/>
            <person name="Huang J."/>
            <person name="Zhao X.-W."/>
            <person name="Ke S."/>
            <person name="Chen Y.-Y."/>
            <person name="Wu W.-L."/>
            <person name="Hsu J.-L."/>
            <person name="Lin Y.-F."/>
            <person name="Huang M.-D."/>
            <person name="Li C.-Y."/>
            <person name="Huang L."/>
            <person name="Wang Z.-W."/>
            <person name="Zhao X."/>
            <person name="Zhong W.-Y."/>
            <person name="Peng D.-H."/>
            <person name="Ahmad S."/>
            <person name="Lan S."/>
            <person name="Zhang J.-S."/>
            <person name="Tsai W.-C."/>
            <person name="Van De Peer Y."/>
            <person name="Liu Z.-J."/>
        </authorList>
    </citation>
    <scope>NUCLEOTIDE SEQUENCE</scope>
    <source>
        <strain evidence="7">CP</strain>
        <tissue evidence="7">Leaves</tissue>
    </source>
</reference>
<accession>A0AAV9DUS3</accession>
<evidence type="ECO:0000313" key="8">
    <source>
        <dbReference type="Proteomes" id="UP001180020"/>
    </source>
</evidence>
<dbReference type="Proteomes" id="UP001180020">
    <property type="component" value="Unassembled WGS sequence"/>
</dbReference>
<sequence length="114" mass="12760">MAGSALVEVRRLQVIQSHGLVHRPGSMVPMSGLWLIPPLMLTGVDDALSYPGQVALFYQEFPVSLRSTDTSMMALLLGISFYLSTAILHLLRRITGWLTEDWTMYFGFWRSLGA</sequence>
<comment type="subcellular location">
    <subcellularLocation>
        <location evidence="1">Membrane</location>
        <topology evidence="1">Multi-pass membrane protein</topology>
    </subcellularLocation>
</comment>
<evidence type="ECO:0000256" key="4">
    <source>
        <dbReference type="ARBA" id="ARBA00022989"/>
    </source>
</evidence>
<proteinExistence type="inferred from homology"/>
<comment type="similarity">
    <text evidence="2">Belongs to the major facilitator superfamily. Proton-dependent oligopeptide transporter (POT/PTR) (TC 2.A.17) family.</text>
</comment>
<dbReference type="InterPro" id="IPR000109">
    <property type="entry name" value="POT_fam"/>
</dbReference>
<dbReference type="InterPro" id="IPR036259">
    <property type="entry name" value="MFS_trans_sf"/>
</dbReference>
<gene>
    <name evidence="7" type="primary">NAXT1</name>
    <name evidence="7" type="ORF">QJS10_CPB11g00952</name>
</gene>